<dbReference type="NCBIfam" id="TIGR02784">
    <property type="entry name" value="addA_alphas"/>
    <property type="match status" value="1"/>
</dbReference>
<keyword evidence="5 15" id="KW-0347">Helicase</keyword>
<dbReference type="InterPro" id="IPR027417">
    <property type="entry name" value="P-loop_NTPase"/>
</dbReference>
<organism evidence="19 20">
    <name type="scientific">Sagittula stellata (strain ATCC 700073 / DSM 11524 / E-37)</name>
    <dbReference type="NCBI Taxonomy" id="388399"/>
    <lineage>
        <taxon>Bacteria</taxon>
        <taxon>Pseudomonadati</taxon>
        <taxon>Pseudomonadota</taxon>
        <taxon>Alphaproteobacteria</taxon>
        <taxon>Rhodobacterales</taxon>
        <taxon>Roseobacteraceae</taxon>
        <taxon>Sagittula</taxon>
    </lineage>
</organism>
<evidence type="ECO:0000256" key="12">
    <source>
        <dbReference type="ARBA" id="ARBA00034808"/>
    </source>
</evidence>
<dbReference type="GO" id="GO:0003677">
    <property type="term" value="F:DNA binding"/>
    <property type="evidence" value="ECO:0007669"/>
    <property type="project" value="UniProtKB-KW"/>
</dbReference>
<gene>
    <name evidence="19" type="ORF">SSE37_17730</name>
</gene>
<dbReference type="GO" id="GO:0033202">
    <property type="term" value="C:DNA helicase complex"/>
    <property type="evidence" value="ECO:0007669"/>
    <property type="project" value="TreeGrafter"/>
</dbReference>
<evidence type="ECO:0000256" key="6">
    <source>
        <dbReference type="ARBA" id="ARBA00022839"/>
    </source>
</evidence>
<evidence type="ECO:0000259" key="18">
    <source>
        <dbReference type="PROSITE" id="PS51217"/>
    </source>
</evidence>
<dbReference type="Gene3D" id="3.40.50.300">
    <property type="entry name" value="P-loop containing nucleotide triphosphate hydrolases"/>
    <property type="match status" value="4"/>
</dbReference>
<evidence type="ECO:0000256" key="8">
    <source>
        <dbReference type="ARBA" id="ARBA00023125"/>
    </source>
</evidence>
<evidence type="ECO:0000256" key="9">
    <source>
        <dbReference type="ARBA" id="ARBA00023204"/>
    </source>
</evidence>
<accession>A3KAY7</accession>
<evidence type="ECO:0000256" key="3">
    <source>
        <dbReference type="ARBA" id="ARBA00022763"/>
    </source>
</evidence>
<proteinExistence type="predicted"/>
<evidence type="ECO:0000256" key="2">
    <source>
        <dbReference type="ARBA" id="ARBA00022741"/>
    </source>
</evidence>
<evidence type="ECO:0000256" key="14">
    <source>
        <dbReference type="ARBA" id="ARBA00048988"/>
    </source>
</evidence>
<dbReference type="InterPro" id="IPR000212">
    <property type="entry name" value="DNA_helicase_UvrD/REP"/>
</dbReference>
<dbReference type="PANTHER" id="PTHR11070">
    <property type="entry name" value="UVRD / RECB / PCRA DNA HELICASE FAMILY MEMBER"/>
    <property type="match status" value="1"/>
</dbReference>
<dbReference type="InterPro" id="IPR014016">
    <property type="entry name" value="UvrD-like_ATP-bd"/>
</dbReference>
<dbReference type="Gene3D" id="3.90.320.10">
    <property type="match status" value="1"/>
</dbReference>
<evidence type="ECO:0000256" key="13">
    <source>
        <dbReference type="ARBA" id="ARBA00034923"/>
    </source>
</evidence>
<feature type="domain" description="UvrD-like helicase C-terminal" evidence="18">
    <location>
        <begin position="477"/>
        <end position="771"/>
    </location>
</feature>
<dbReference type="InterPro" id="IPR014151">
    <property type="entry name" value="DNA_helicase_AddA"/>
</dbReference>
<dbReference type="PANTHER" id="PTHR11070:SF2">
    <property type="entry name" value="ATP-DEPENDENT DNA HELICASE SRS2"/>
    <property type="match status" value="1"/>
</dbReference>
<keyword evidence="7 15" id="KW-0067">ATP-binding</keyword>
<dbReference type="EC" id="5.6.2.4" evidence="12"/>
<keyword evidence="1" id="KW-0540">Nuclease</keyword>
<sequence>MRDEATQRQVDAAAPDASTWLAANAGSGKTRVLTDRVARLLLEGVDPSHILCLTYTKAAATEMQNRLFKRLGAWAMLPEPDLRDELAALGVETAPSHAFLQEARTLFARAIETPGGLRIQTIHSFCASLLRRFPLEARVSPQFQEMEDRAAELLRAEILDQIASGPDRGLLEGIAPWVSGDDPGKLLAALSARRDVFVDPPAPDAIRAAYGLKPDDGEDSLLASVFLGNETDLAAALVPHFKAGGKTEQGLVPLLQSIRGRDTRTLGTLKQICLTQAGTIRKNFPTKATRKNAPELCEAYDQLAARVEGALETEKALIAADRDIALTAFAARFVPAYEEAKMRRGWLDFDDLITRARDLLSDERVADWVLYRLDGGIDHILVDEAQDTSPVQWDVIERLAREFTSGEGARETRRTIFVVGDKKQSIYSFQGADPSEFDRMREHFRERLMNTDAPLNAMVLEYSFRSADPILRVVDKTFEGADASGFSADQKHRAFKSGMPGRVDLWPVVDKTRDDEDGPWHQPLDRKGARHHTVILAQRIARFIRRTIDAGTPLPEENGHSGTYHARPVHAGDFLILVRRRSQLFKEIIRACKQEDLPIAGADRLKVMAELAVRDIIALLSFLETPEDSLSLATALRSPLFGLSEQDLFTLAHRRTTKYLWPTLRDSEAHPAVLAVLNDLRGQTDFLRPYDLIERILTRHKGRRLLIGRLGQEAEDGINALLQQALAYEQTAVPTLTGFLQWAQSDDLQIKRAPDSAGETLRVMTVHGAKGLEAPIVILPDCAAPDASIKAELLSDPDGVIWKQTSDAQPPRQQAAVEAAKVKEAQERDRLLYVALTRAEKWLIVAAAGDGTDKPEAWYDKVRLGMIGSGAMPSAFEFGDLGSGEGLTLGTDWSGLEMRDPHPLTRQTVEMPAHLLRPISPPEELPKTRSPSDLGGAKALGGAEGDTEEVATARGTALHGFLEVLAPLPEKDRRHAGDSLLQQYASDTETVLIHEQLPQILDEALRVLENADFADFFGPDSLAEVPITADLGPLGRIHGIIDRLLVGHSRVVAIDYKTNRTTPATPEETPDGLLRQVAVYHAALAQLYPDREIETGLLWTATNHYMPIPHELVTQALARATAS</sequence>
<dbReference type="Pfam" id="PF13361">
    <property type="entry name" value="UvrD_C"/>
    <property type="match status" value="1"/>
</dbReference>
<evidence type="ECO:0000256" key="11">
    <source>
        <dbReference type="ARBA" id="ARBA00034617"/>
    </source>
</evidence>
<feature type="region of interest" description="Disordered" evidence="16">
    <location>
        <begin position="919"/>
        <end position="949"/>
    </location>
</feature>
<feature type="domain" description="UvrD-like helicase ATP-binding" evidence="17">
    <location>
        <begin position="2"/>
        <end position="467"/>
    </location>
</feature>
<dbReference type="EMBL" id="AAYA01000027">
    <property type="protein sequence ID" value="EBA05656.1"/>
    <property type="molecule type" value="Genomic_DNA"/>
</dbReference>
<dbReference type="SUPFAM" id="SSF52540">
    <property type="entry name" value="P-loop containing nucleoside triphosphate hydrolases"/>
    <property type="match status" value="1"/>
</dbReference>
<dbReference type="Gene3D" id="1.10.486.10">
    <property type="entry name" value="PCRA, domain 4"/>
    <property type="match status" value="1"/>
</dbReference>
<comment type="catalytic activity">
    <reaction evidence="11">
        <text>Couples ATP hydrolysis with the unwinding of duplex DNA by translocating in the 3'-5' direction.</text>
        <dbReference type="EC" id="5.6.2.4"/>
    </reaction>
</comment>
<keyword evidence="4 15" id="KW-0378">Hydrolase</keyword>
<dbReference type="AlphaFoldDB" id="A3KAY7"/>
<keyword evidence="20" id="KW-1185">Reference proteome</keyword>
<dbReference type="eggNOG" id="COG1074">
    <property type="taxonomic scope" value="Bacteria"/>
</dbReference>
<dbReference type="OrthoDB" id="9810135at2"/>
<dbReference type="GO" id="GO:0005524">
    <property type="term" value="F:ATP binding"/>
    <property type="evidence" value="ECO:0007669"/>
    <property type="project" value="UniProtKB-UniRule"/>
</dbReference>
<evidence type="ECO:0000256" key="10">
    <source>
        <dbReference type="ARBA" id="ARBA00023235"/>
    </source>
</evidence>
<evidence type="ECO:0000256" key="5">
    <source>
        <dbReference type="ARBA" id="ARBA00022806"/>
    </source>
</evidence>
<keyword evidence="6" id="KW-0269">Exonuclease</keyword>
<comment type="catalytic activity">
    <reaction evidence="14">
        <text>ATP + H2O = ADP + phosphate + H(+)</text>
        <dbReference type="Rhea" id="RHEA:13065"/>
        <dbReference type="ChEBI" id="CHEBI:15377"/>
        <dbReference type="ChEBI" id="CHEBI:15378"/>
        <dbReference type="ChEBI" id="CHEBI:30616"/>
        <dbReference type="ChEBI" id="CHEBI:43474"/>
        <dbReference type="ChEBI" id="CHEBI:456216"/>
        <dbReference type="EC" id="5.6.2.4"/>
    </reaction>
</comment>
<keyword evidence="2 15" id="KW-0547">Nucleotide-binding</keyword>
<dbReference type="GO" id="GO:0043138">
    <property type="term" value="F:3'-5' DNA helicase activity"/>
    <property type="evidence" value="ECO:0007669"/>
    <property type="project" value="UniProtKB-EC"/>
</dbReference>
<evidence type="ECO:0000313" key="19">
    <source>
        <dbReference type="EMBL" id="EBA05656.1"/>
    </source>
</evidence>
<evidence type="ECO:0000256" key="16">
    <source>
        <dbReference type="SAM" id="MobiDB-lite"/>
    </source>
</evidence>
<evidence type="ECO:0000256" key="1">
    <source>
        <dbReference type="ARBA" id="ARBA00022722"/>
    </source>
</evidence>
<dbReference type="PROSITE" id="PS51217">
    <property type="entry name" value="UVRD_HELICASE_CTER"/>
    <property type="match status" value="1"/>
</dbReference>
<protein>
    <recommendedName>
        <fullName evidence="12">DNA 3'-5' helicase</fullName>
        <ecNumber evidence="12">5.6.2.4</ecNumber>
    </recommendedName>
    <alternativeName>
        <fullName evidence="13">DNA 3'-5' helicase II</fullName>
    </alternativeName>
</protein>
<evidence type="ECO:0000256" key="7">
    <source>
        <dbReference type="ARBA" id="ARBA00022840"/>
    </source>
</evidence>
<dbReference type="InterPro" id="IPR014017">
    <property type="entry name" value="DNA_helicase_UvrD-like_C"/>
</dbReference>
<dbReference type="InterPro" id="IPR011604">
    <property type="entry name" value="PDDEXK-like_dom_sf"/>
</dbReference>
<dbReference type="InterPro" id="IPR011335">
    <property type="entry name" value="Restrct_endonuc-II-like"/>
</dbReference>
<dbReference type="Pfam" id="PF00580">
    <property type="entry name" value="UvrD-helicase"/>
    <property type="match status" value="1"/>
</dbReference>
<keyword evidence="8" id="KW-0238">DNA-binding</keyword>
<dbReference type="GO" id="GO:0004527">
    <property type="term" value="F:exonuclease activity"/>
    <property type="evidence" value="ECO:0007669"/>
    <property type="project" value="UniProtKB-KW"/>
</dbReference>
<reference evidence="19 20" key="1">
    <citation type="submission" date="2006-06" db="EMBL/GenBank/DDBJ databases">
        <authorList>
            <person name="Moran M.A."/>
            <person name="Ferriera S."/>
            <person name="Johnson J."/>
            <person name="Kravitz S."/>
            <person name="Beeson K."/>
            <person name="Sutton G."/>
            <person name="Rogers Y.-H."/>
            <person name="Friedman R."/>
            <person name="Frazier M."/>
            <person name="Venter J.C."/>
        </authorList>
    </citation>
    <scope>NUCLEOTIDE SEQUENCE [LARGE SCALE GENOMIC DNA]</scope>
    <source>
        <strain evidence="19 20">E-37</strain>
    </source>
</reference>
<evidence type="ECO:0000256" key="15">
    <source>
        <dbReference type="PROSITE-ProRule" id="PRU00560"/>
    </source>
</evidence>
<keyword evidence="9" id="KW-0234">DNA repair</keyword>
<comment type="caution">
    <text evidence="19">The sequence shown here is derived from an EMBL/GenBank/DDBJ whole genome shotgun (WGS) entry which is preliminary data.</text>
</comment>
<feature type="binding site" evidence="15">
    <location>
        <begin position="23"/>
        <end position="30"/>
    </location>
    <ligand>
        <name>ATP</name>
        <dbReference type="ChEBI" id="CHEBI:30616"/>
    </ligand>
</feature>
<dbReference type="PROSITE" id="PS51198">
    <property type="entry name" value="UVRD_HELICASE_ATP_BIND"/>
    <property type="match status" value="1"/>
</dbReference>
<evidence type="ECO:0000313" key="20">
    <source>
        <dbReference type="Proteomes" id="UP000005713"/>
    </source>
</evidence>
<evidence type="ECO:0000256" key="4">
    <source>
        <dbReference type="ARBA" id="ARBA00022801"/>
    </source>
</evidence>
<evidence type="ECO:0000259" key="17">
    <source>
        <dbReference type="PROSITE" id="PS51198"/>
    </source>
</evidence>
<dbReference type="Pfam" id="PF12705">
    <property type="entry name" value="PDDEXK_1"/>
    <property type="match status" value="1"/>
</dbReference>
<dbReference type="InterPro" id="IPR038726">
    <property type="entry name" value="PDDEXK_AddAB-type"/>
</dbReference>
<dbReference type="GO" id="GO:0000725">
    <property type="term" value="P:recombinational repair"/>
    <property type="evidence" value="ECO:0007669"/>
    <property type="project" value="TreeGrafter"/>
</dbReference>
<dbReference type="SUPFAM" id="SSF52980">
    <property type="entry name" value="Restriction endonuclease-like"/>
    <property type="match status" value="1"/>
</dbReference>
<keyword evidence="10" id="KW-0413">Isomerase</keyword>
<dbReference type="GO" id="GO:0005829">
    <property type="term" value="C:cytosol"/>
    <property type="evidence" value="ECO:0007669"/>
    <property type="project" value="TreeGrafter"/>
</dbReference>
<dbReference type="Proteomes" id="UP000005713">
    <property type="component" value="Unassembled WGS sequence"/>
</dbReference>
<dbReference type="RefSeq" id="WP_005864062.1">
    <property type="nucleotide sequence ID" value="NZ_AAYA01000027.1"/>
</dbReference>
<name>A3KAY7_SAGS3</name>
<keyword evidence="3" id="KW-0227">DNA damage</keyword>